<dbReference type="InterPro" id="IPR011010">
    <property type="entry name" value="DNA_brk_join_enz"/>
</dbReference>
<dbReference type="InterPro" id="IPR013762">
    <property type="entry name" value="Integrase-like_cat_sf"/>
</dbReference>
<dbReference type="Pfam" id="PF00589">
    <property type="entry name" value="Phage_integrase"/>
    <property type="match status" value="1"/>
</dbReference>
<keyword evidence="6" id="KW-1185">Reference proteome</keyword>
<evidence type="ECO:0000256" key="2">
    <source>
        <dbReference type="ARBA" id="ARBA00023125"/>
    </source>
</evidence>
<dbReference type="GO" id="GO:0003677">
    <property type="term" value="F:DNA binding"/>
    <property type="evidence" value="ECO:0007669"/>
    <property type="project" value="UniProtKB-KW"/>
</dbReference>
<keyword evidence="3" id="KW-0233">DNA recombination</keyword>
<dbReference type="InterPro" id="IPR002104">
    <property type="entry name" value="Integrase_catalytic"/>
</dbReference>
<dbReference type="PANTHER" id="PTHR30349">
    <property type="entry name" value="PHAGE INTEGRASE-RELATED"/>
    <property type="match status" value="1"/>
</dbReference>
<feature type="domain" description="Tyr recombinase" evidence="4">
    <location>
        <begin position="181"/>
        <end position="376"/>
    </location>
</feature>
<dbReference type="PANTHER" id="PTHR30349:SF41">
    <property type="entry name" value="INTEGRASE_RECOMBINASE PROTEIN MJ0367-RELATED"/>
    <property type="match status" value="1"/>
</dbReference>
<evidence type="ECO:0000313" key="6">
    <source>
        <dbReference type="Proteomes" id="UP000199213"/>
    </source>
</evidence>
<proteinExistence type="inferred from homology"/>
<dbReference type="SUPFAM" id="SSF56349">
    <property type="entry name" value="DNA breaking-rejoining enzymes"/>
    <property type="match status" value="1"/>
</dbReference>
<dbReference type="GO" id="GO:0015074">
    <property type="term" value="P:DNA integration"/>
    <property type="evidence" value="ECO:0007669"/>
    <property type="project" value="InterPro"/>
</dbReference>
<dbReference type="InterPro" id="IPR010998">
    <property type="entry name" value="Integrase_recombinase_N"/>
</dbReference>
<dbReference type="Gene3D" id="1.10.443.10">
    <property type="entry name" value="Intergrase catalytic core"/>
    <property type="match status" value="1"/>
</dbReference>
<organism evidence="5 6">
    <name type="scientific">Actinopolyspora mzabensis</name>
    <dbReference type="NCBI Taxonomy" id="995066"/>
    <lineage>
        <taxon>Bacteria</taxon>
        <taxon>Bacillati</taxon>
        <taxon>Actinomycetota</taxon>
        <taxon>Actinomycetes</taxon>
        <taxon>Actinopolysporales</taxon>
        <taxon>Actinopolysporaceae</taxon>
        <taxon>Actinopolyspora</taxon>
    </lineage>
</organism>
<dbReference type="CDD" id="cd01189">
    <property type="entry name" value="INT_ICEBs1_C_like"/>
    <property type="match status" value="1"/>
</dbReference>
<dbReference type="RefSeq" id="WP_092630911.1">
    <property type="nucleotide sequence ID" value="NZ_FNFM01000011.1"/>
</dbReference>
<name>A0A1G9E9L3_ACTMZ</name>
<evidence type="ECO:0000256" key="1">
    <source>
        <dbReference type="ARBA" id="ARBA00008857"/>
    </source>
</evidence>
<evidence type="ECO:0000256" key="3">
    <source>
        <dbReference type="ARBA" id="ARBA00023172"/>
    </source>
</evidence>
<dbReference type="Proteomes" id="UP000199213">
    <property type="component" value="Unassembled WGS sequence"/>
</dbReference>
<keyword evidence="2" id="KW-0238">DNA-binding</keyword>
<sequence>MPRPPLPLGTHGEIRCYKVAEKRYRARTKYRDYDGTVRHVERMGTSKTGAKENLKQALRDRARSVAGDEVTAASKVADVAGMWLRELEESDKALRTKRTYRDAWDRDLSTPVGALRVSEVTVSVATRVLRSIHDNAGSGSAKHAKVVLSGVLAIAVRHDAIPSNPVNEVTLPKASGKRSAKQKTVITREEYTRLRKHLAASDKAVRRDLPDVVDALAALGCRIGELLALDWSKIDFGAGTIRIEGTVIREKGVGLFVQPHTKSSAGMRTVTAPGWFVDLLRRRHEATGTEWVFPSASGTLRDPDNTRADLRELVAETEWVGLHPHAFRHLVATRLDEAGLSAREIADYLGHDRVSMTQDVYMNRKTVGDSAARALADLHRED</sequence>
<dbReference type="Gene3D" id="1.10.150.130">
    <property type="match status" value="1"/>
</dbReference>
<gene>
    <name evidence="5" type="ORF">SAMN04487820_111207</name>
</gene>
<dbReference type="AlphaFoldDB" id="A0A1G9E9L3"/>
<accession>A0A1G9E9L3</accession>
<dbReference type="PROSITE" id="PS51898">
    <property type="entry name" value="TYR_RECOMBINASE"/>
    <property type="match status" value="1"/>
</dbReference>
<dbReference type="EMBL" id="FNFM01000011">
    <property type="protein sequence ID" value="SDK72822.1"/>
    <property type="molecule type" value="Genomic_DNA"/>
</dbReference>
<comment type="similarity">
    <text evidence="1">Belongs to the 'phage' integrase family.</text>
</comment>
<protein>
    <submittedName>
        <fullName evidence="5">Site-specific recombinase XerD</fullName>
    </submittedName>
</protein>
<dbReference type="OrthoDB" id="4326943at2"/>
<reference evidence="6" key="1">
    <citation type="submission" date="2016-10" db="EMBL/GenBank/DDBJ databases">
        <authorList>
            <person name="Varghese N."/>
            <person name="Submissions S."/>
        </authorList>
    </citation>
    <scope>NUCLEOTIDE SEQUENCE [LARGE SCALE GENOMIC DNA]</scope>
    <source>
        <strain evidence="6">DSM 45460</strain>
    </source>
</reference>
<evidence type="ECO:0000313" key="5">
    <source>
        <dbReference type="EMBL" id="SDK72822.1"/>
    </source>
</evidence>
<dbReference type="GO" id="GO:0006310">
    <property type="term" value="P:DNA recombination"/>
    <property type="evidence" value="ECO:0007669"/>
    <property type="project" value="UniProtKB-KW"/>
</dbReference>
<dbReference type="InterPro" id="IPR050090">
    <property type="entry name" value="Tyrosine_recombinase_XerCD"/>
</dbReference>
<evidence type="ECO:0000259" key="4">
    <source>
        <dbReference type="PROSITE" id="PS51898"/>
    </source>
</evidence>